<dbReference type="EMBL" id="BBYR01000039">
    <property type="protein sequence ID" value="GAP36794.1"/>
    <property type="molecule type" value="Genomic_DNA"/>
</dbReference>
<reference evidence="2 3" key="2">
    <citation type="journal article" date="2016" name="Science">
        <title>A bacterium that degrades and assimilates poly(ethylene terephthalate).</title>
        <authorList>
            <person name="Yoshida S."/>
            <person name="Hiraga K."/>
            <person name="Takehana T."/>
            <person name="Taniguchi I."/>
            <person name="Yamaji H."/>
            <person name="Maeda Y."/>
            <person name="Toyohara K."/>
            <person name="Miyamoto K."/>
            <person name="Kimura Y."/>
            <person name="Oda K."/>
        </authorList>
    </citation>
    <scope>NUCLEOTIDE SEQUENCE [LARGE SCALE GENOMIC DNA]</scope>
    <source>
        <strain evidence="3">NBRC 110686 / TISTR 2288 / 201-F6</strain>
    </source>
</reference>
<keyword evidence="1" id="KW-0732">Signal</keyword>
<dbReference type="InterPro" id="IPR021333">
    <property type="entry name" value="DUF2946"/>
</dbReference>
<sequence length="127" mass="13404">MRAVRAHRRITSWIAALAILLASLAPALSHALASATGADWIEICTTQGSKWIQAGEDGTERTPASAHLLEHCPYCTLHAPALGLPPAASLAHLPLQSSHAVPLAFLSAPRTLHAWVSAQPRAPPLFS</sequence>
<dbReference type="AlphaFoldDB" id="A0A0K8P2N1"/>
<keyword evidence="3" id="KW-1185">Reference proteome</keyword>
<dbReference type="RefSeq" id="WP_054020772.1">
    <property type="nucleotide sequence ID" value="NZ_BBYR01000039.1"/>
</dbReference>
<name>A0A0K8P2N1_PISS1</name>
<gene>
    <name evidence="2" type="ORF">ISF6_2634</name>
</gene>
<evidence type="ECO:0000313" key="2">
    <source>
        <dbReference type="EMBL" id="GAP36794.1"/>
    </source>
</evidence>
<comment type="caution">
    <text evidence="2">The sequence shown here is derived from an EMBL/GenBank/DDBJ whole genome shotgun (WGS) entry which is preliminary data.</text>
</comment>
<dbReference type="STRING" id="1547922.ISF6_2634"/>
<accession>A0A0K8P2N1</accession>
<dbReference type="Proteomes" id="UP000037660">
    <property type="component" value="Unassembled WGS sequence"/>
</dbReference>
<feature type="chain" id="PRO_5005513664" description="DUF2946 domain-containing protein" evidence="1">
    <location>
        <begin position="28"/>
        <end position="127"/>
    </location>
</feature>
<feature type="signal peptide" evidence="1">
    <location>
        <begin position="1"/>
        <end position="27"/>
    </location>
</feature>
<evidence type="ECO:0000256" key="1">
    <source>
        <dbReference type="SAM" id="SignalP"/>
    </source>
</evidence>
<evidence type="ECO:0000313" key="3">
    <source>
        <dbReference type="Proteomes" id="UP000037660"/>
    </source>
</evidence>
<protein>
    <recommendedName>
        <fullName evidence="4">DUF2946 domain-containing protein</fullName>
    </recommendedName>
</protein>
<evidence type="ECO:0008006" key="4">
    <source>
        <dbReference type="Google" id="ProtNLM"/>
    </source>
</evidence>
<reference evidence="3" key="1">
    <citation type="submission" date="2015-07" db="EMBL/GenBank/DDBJ databases">
        <title>Discovery of a poly(ethylene terephthalate assimilation.</title>
        <authorList>
            <person name="Yoshida S."/>
            <person name="Hiraga K."/>
            <person name="Takehana T."/>
            <person name="Taniguchi I."/>
            <person name="Yamaji H."/>
            <person name="Maeda Y."/>
            <person name="Toyohara K."/>
            <person name="Miyamoto K."/>
            <person name="Kimura Y."/>
            <person name="Oda K."/>
        </authorList>
    </citation>
    <scope>NUCLEOTIDE SEQUENCE [LARGE SCALE GENOMIC DNA]</scope>
    <source>
        <strain evidence="3">NBRC 110686 / TISTR 2288 / 201-F6</strain>
    </source>
</reference>
<dbReference type="Pfam" id="PF11162">
    <property type="entry name" value="DUF2946"/>
    <property type="match status" value="1"/>
</dbReference>
<proteinExistence type="predicted"/>
<organism evidence="2 3">
    <name type="scientific">Piscinibacter sakaiensis</name>
    <name type="common">Ideonella sakaiensis</name>
    <dbReference type="NCBI Taxonomy" id="1547922"/>
    <lineage>
        <taxon>Bacteria</taxon>
        <taxon>Pseudomonadati</taxon>
        <taxon>Pseudomonadota</taxon>
        <taxon>Betaproteobacteria</taxon>
        <taxon>Burkholderiales</taxon>
        <taxon>Sphaerotilaceae</taxon>
        <taxon>Piscinibacter</taxon>
    </lineage>
</organism>